<proteinExistence type="predicted"/>
<keyword evidence="2" id="KW-0812">Transmembrane</keyword>
<evidence type="ECO:0000313" key="3">
    <source>
        <dbReference type="EMBL" id="CAH3162851.1"/>
    </source>
</evidence>
<dbReference type="PANTHER" id="PTHR22168">
    <property type="entry name" value="TMEM26 PROTEIN"/>
    <property type="match status" value="1"/>
</dbReference>
<feature type="compositionally biased region" description="Polar residues" evidence="1">
    <location>
        <begin position="304"/>
        <end position="321"/>
    </location>
</feature>
<dbReference type="InterPro" id="IPR019169">
    <property type="entry name" value="Transmembrane_26"/>
</dbReference>
<dbReference type="EMBL" id="CALNXK010000124">
    <property type="protein sequence ID" value="CAH3162851.1"/>
    <property type="molecule type" value="Genomic_DNA"/>
</dbReference>
<feature type="region of interest" description="Disordered" evidence="1">
    <location>
        <begin position="285"/>
        <end position="333"/>
    </location>
</feature>
<protein>
    <recommendedName>
        <fullName evidence="5">Transmembrane protein 26</fullName>
    </recommendedName>
</protein>
<keyword evidence="2" id="KW-0472">Membrane</keyword>
<evidence type="ECO:0000256" key="1">
    <source>
        <dbReference type="SAM" id="MobiDB-lite"/>
    </source>
</evidence>
<name>A0ABN8QIX5_9CNID</name>
<gene>
    <name evidence="3" type="ORF">PLOB_00005508</name>
</gene>
<keyword evidence="4" id="KW-1185">Reference proteome</keyword>
<feature type="region of interest" description="Disordered" evidence="1">
    <location>
        <begin position="198"/>
        <end position="226"/>
    </location>
</feature>
<feature type="transmembrane region" description="Helical" evidence="2">
    <location>
        <begin position="37"/>
        <end position="58"/>
    </location>
</feature>
<feature type="transmembrane region" description="Helical" evidence="2">
    <location>
        <begin position="12"/>
        <end position="31"/>
    </location>
</feature>
<dbReference type="Proteomes" id="UP001159405">
    <property type="component" value="Unassembled WGS sequence"/>
</dbReference>
<accession>A0ABN8QIX5</accession>
<evidence type="ECO:0000313" key="4">
    <source>
        <dbReference type="Proteomes" id="UP001159405"/>
    </source>
</evidence>
<dbReference type="Pfam" id="PF09772">
    <property type="entry name" value="Tmem26"/>
    <property type="match status" value="2"/>
</dbReference>
<feature type="compositionally biased region" description="Basic and acidic residues" evidence="1">
    <location>
        <begin position="209"/>
        <end position="218"/>
    </location>
</feature>
<comment type="caution">
    <text evidence="3">The sequence shown here is derived from an EMBL/GenBank/DDBJ whole genome shotgun (WGS) entry which is preliminary data.</text>
</comment>
<sequence length="532" mass="61007">MSSPSYIVKALLTRLIFASHIMVSVWWVVQVTLRKDMWYLGFFDALLFLETLFSLFFRRGQEYKWFSPSIFCHLAGIIPCAWILELHLHEVRKNGTSTNKLNADVVIVSAERWTDLIEQTTMLMMILGRWLLPTVQGMTKDSLSQLLLVNLAMCADIIEFFDILKLDFVKNSQTLIITILVLWTWSLMQFPFNTMSKIDEDDETNNMDGKPKKGDKPSRGGRSIVPVEGDRSTAQIPSFKDRAAMTSLDFKNAIAAKRISRDILLMSHNYSRGLPPNYLPDFRRNSYQPRLGRTNGALEEDDLTNSSQVNATDSNKSNLSGFSRGPGRYSLDVGQMRPKRLTGHMTTSMTSPNLMSEASQHQRQLLFLNDNNAHVPKSSLPVPETRIDIEENEVARPTKSRITTELVAILMSLFMQDGPFLTFRLFIIARYEAYEYMVIFLTVKNALVLALQVYRLCVLHCTCYDHQENDFSPENRIDANSRLKNVQVAVTHENEDQMEDKSFHELIPWSSKWRNSLRNPFHSSSRQAHLAS</sequence>
<keyword evidence="2" id="KW-1133">Transmembrane helix</keyword>
<reference evidence="3 4" key="1">
    <citation type="submission" date="2022-05" db="EMBL/GenBank/DDBJ databases">
        <authorList>
            <consortium name="Genoscope - CEA"/>
            <person name="William W."/>
        </authorList>
    </citation>
    <scope>NUCLEOTIDE SEQUENCE [LARGE SCALE GENOMIC DNA]</scope>
</reference>
<evidence type="ECO:0000256" key="2">
    <source>
        <dbReference type="SAM" id="Phobius"/>
    </source>
</evidence>
<dbReference type="PANTHER" id="PTHR22168:SF3">
    <property type="entry name" value="TRANSMEMBRANE PROTEIN 26"/>
    <property type="match status" value="1"/>
</dbReference>
<evidence type="ECO:0008006" key="5">
    <source>
        <dbReference type="Google" id="ProtNLM"/>
    </source>
</evidence>
<organism evidence="3 4">
    <name type="scientific">Porites lobata</name>
    <dbReference type="NCBI Taxonomy" id="104759"/>
    <lineage>
        <taxon>Eukaryota</taxon>
        <taxon>Metazoa</taxon>
        <taxon>Cnidaria</taxon>
        <taxon>Anthozoa</taxon>
        <taxon>Hexacorallia</taxon>
        <taxon>Scleractinia</taxon>
        <taxon>Fungiina</taxon>
        <taxon>Poritidae</taxon>
        <taxon>Porites</taxon>
    </lineage>
</organism>